<dbReference type="Pfam" id="PF01235">
    <property type="entry name" value="Na_Ala_symp"/>
    <property type="match status" value="1"/>
</dbReference>
<protein>
    <submittedName>
        <fullName evidence="9">Sodium:alanine symporter</fullName>
    </submittedName>
</protein>
<evidence type="ECO:0000256" key="5">
    <source>
        <dbReference type="ARBA" id="ARBA00022692"/>
    </source>
</evidence>
<organism evidence="9 10">
    <name type="scientific">Pseudovibrio japonicus</name>
    <dbReference type="NCBI Taxonomy" id="366534"/>
    <lineage>
        <taxon>Bacteria</taxon>
        <taxon>Pseudomonadati</taxon>
        <taxon>Pseudomonadota</taxon>
        <taxon>Alphaproteobacteria</taxon>
        <taxon>Hyphomicrobiales</taxon>
        <taxon>Stappiaceae</taxon>
        <taxon>Pseudovibrio</taxon>
    </lineage>
</organism>
<feature type="transmembrane region" description="Helical" evidence="8">
    <location>
        <begin position="286"/>
        <end position="305"/>
    </location>
</feature>
<evidence type="ECO:0000313" key="9">
    <source>
        <dbReference type="EMBL" id="GHB36660.1"/>
    </source>
</evidence>
<evidence type="ECO:0000256" key="8">
    <source>
        <dbReference type="RuleBase" id="RU363064"/>
    </source>
</evidence>
<feature type="transmembrane region" description="Helical" evidence="8">
    <location>
        <begin position="45"/>
        <end position="65"/>
    </location>
</feature>
<keyword evidence="6 8" id="KW-1133">Transmembrane helix</keyword>
<gene>
    <name evidence="9" type="ORF">GCM10007094_27860</name>
</gene>
<dbReference type="InterPro" id="IPR001463">
    <property type="entry name" value="Na/Ala_symport"/>
</dbReference>
<keyword evidence="3 8" id="KW-0813">Transport</keyword>
<keyword evidence="4" id="KW-1003">Cell membrane</keyword>
<keyword evidence="7 8" id="KW-0472">Membrane</keyword>
<evidence type="ECO:0000256" key="7">
    <source>
        <dbReference type="ARBA" id="ARBA00023136"/>
    </source>
</evidence>
<feature type="transmembrane region" description="Helical" evidence="8">
    <location>
        <begin position="107"/>
        <end position="131"/>
    </location>
</feature>
<name>A0ABQ3ENB0_9HYPH</name>
<evidence type="ECO:0000256" key="4">
    <source>
        <dbReference type="ARBA" id="ARBA00022475"/>
    </source>
</evidence>
<dbReference type="PANTHER" id="PTHR30330:SF1">
    <property type="entry name" value="AMINO-ACID CARRIER PROTEIN ALST"/>
    <property type="match status" value="1"/>
</dbReference>
<reference evidence="10" key="1">
    <citation type="journal article" date="2019" name="Int. J. Syst. Evol. Microbiol.">
        <title>The Global Catalogue of Microorganisms (GCM) 10K type strain sequencing project: providing services to taxonomists for standard genome sequencing and annotation.</title>
        <authorList>
            <consortium name="The Broad Institute Genomics Platform"/>
            <consortium name="The Broad Institute Genome Sequencing Center for Infectious Disease"/>
            <person name="Wu L."/>
            <person name="Ma J."/>
        </authorList>
    </citation>
    <scope>NUCLEOTIDE SEQUENCE [LARGE SCALE GENOMIC DNA]</scope>
    <source>
        <strain evidence="10">KCTC 12861</strain>
    </source>
</reference>
<evidence type="ECO:0000256" key="2">
    <source>
        <dbReference type="ARBA" id="ARBA00009261"/>
    </source>
</evidence>
<keyword evidence="10" id="KW-1185">Reference proteome</keyword>
<feature type="transmembrane region" description="Helical" evidence="8">
    <location>
        <begin position="317"/>
        <end position="339"/>
    </location>
</feature>
<keyword evidence="8" id="KW-0997">Cell inner membrane</keyword>
<evidence type="ECO:0000256" key="1">
    <source>
        <dbReference type="ARBA" id="ARBA00004651"/>
    </source>
</evidence>
<comment type="subcellular location">
    <subcellularLocation>
        <location evidence="8">Cell inner membrane</location>
        <topology evidence="8">Multi-pass membrane protein</topology>
    </subcellularLocation>
    <subcellularLocation>
        <location evidence="1">Cell membrane</location>
        <topology evidence="1">Multi-pass membrane protein</topology>
    </subcellularLocation>
</comment>
<feature type="transmembrane region" description="Helical" evidence="8">
    <location>
        <begin position="137"/>
        <end position="162"/>
    </location>
</feature>
<dbReference type="NCBIfam" id="TIGR00835">
    <property type="entry name" value="agcS"/>
    <property type="match status" value="1"/>
</dbReference>
<comment type="caution">
    <text evidence="9">The sequence shown here is derived from an EMBL/GenBank/DDBJ whole genome shotgun (WGS) entry which is preliminary data.</text>
</comment>
<comment type="similarity">
    <text evidence="2 8">Belongs to the alanine or glycine:cation symporter (AGCS) (TC 2.A.25) family.</text>
</comment>
<feature type="transmembrane region" description="Helical" evidence="8">
    <location>
        <begin position="253"/>
        <end position="274"/>
    </location>
</feature>
<accession>A0ABQ3ENB0</accession>
<dbReference type="Proteomes" id="UP000637980">
    <property type="component" value="Unassembled WGS sequence"/>
</dbReference>
<evidence type="ECO:0000256" key="6">
    <source>
        <dbReference type="ARBA" id="ARBA00022989"/>
    </source>
</evidence>
<sequence length="387" mass="40724">MVAILGMATAYAESTLAQLYKVQDKEGQFRGGPAQYIIAGLKMPVLAHAFAIALIFCSGLVFSAVQSNSIASAMEDAFAIPELVTGIAVTVFAGFIIFGGIRKIAQFAVIVVPFMAAAYVIVTFGVVLLYIEEVPSLLLRIISSAFGLDQAAGGVTGGMLAAMSNGIRRGLYSNEAGMGTVPNIAASTSPSPHHPATQGFTQAIGVFIDTIVICTATALLILLSGAYEPGGALTGIALTQAAASEHLGSAGSYFIAIAILFFAFTTIVANFSYAENVVFFLSHGRSWALPLLRIGALSMVLWGSLQSVTTVFNSADAAMGFMATINLFALTLLLPKVVALTKDYFKYIKAGQEPKFDISEHPDLAEGVNSLIWTEKHDAPDTTNKNE</sequence>
<feature type="transmembrane region" description="Helical" evidence="8">
    <location>
        <begin position="77"/>
        <end position="100"/>
    </location>
</feature>
<keyword evidence="8" id="KW-0769">Symport</keyword>
<dbReference type="PANTHER" id="PTHR30330">
    <property type="entry name" value="AGSS FAMILY TRANSPORTER, SODIUM-ALANINE"/>
    <property type="match status" value="1"/>
</dbReference>
<proteinExistence type="inferred from homology"/>
<evidence type="ECO:0000256" key="3">
    <source>
        <dbReference type="ARBA" id="ARBA00022448"/>
    </source>
</evidence>
<keyword evidence="5 8" id="KW-0812">Transmembrane</keyword>
<dbReference type="PRINTS" id="PR00175">
    <property type="entry name" value="NAALASMPORT"/>
</dbReference>
<dbReference type="EMBL" id="BMXE01000004">
    <property type="protein sequence ID" value="GHB36660.1"/>
    <property type="molecule type" value="Genomic_DNA"/>
</dbReference>
<feature type="transmembrane region" description="Helical" evidence="8">
    <location>
        <begin position="203"/>
        <end position="223"/>
    </location>
</feature>
<evidence type="ECO:0000313" key="10">
    <source>
        <dbReference type="Proteomes" id="UP000637980"/>
    </source>
</evidence>